<dbReference type="EMBL" id="LGIQ01000007">
    <property type="protein sequence ID" value="KNB72379.1"/>
    <property type="molecule type" value="Genomic_DNA"/>
</dbReference>
<dbReference type="RefSeq" id="WP_049738432.1">
    <property type="nucleotide sequence ID" value="NZ_BJON01000016.1"/>
</dbReference>
<organism evidence="5 6">
    <name type="scientific">Brevibacillus reuszeri</name>
    <dbReference type="NCBI Taxonomy" id="54915"/>
    <lineage>
        <taxon>Bacteria</taxon>
        <taxon>Bacillati</taxon>
        <taxon>Bacillota</taxon>
        <taxon>Bacilli</taxon>
        <taxon>Bacillales</taxon>
        <taxon>Paenibacillaceae</taxon>
        <taxon>Brevibacillus</taxon>
    </lineage>
</organism>
<dbReference type="InterPro" id="IPR003646">
    <property type="entry name" value="SH3-like_bac-type"/>
</dbReference>
<dbReference type="Pfam" id="PF08239">
    <property type="entry name" value="SH3_3"/>
    <property type="match status" value="2"/>
</dbReference>
<sequence>MNKVNGKIYLIICLCLLLTLPYSWLWPVRAAEQTSAKVLASSLNVRSEPSFEAAVVGSLSYGTMVTISKEAYGWAKISYKQTTGWVAGYYLQKSTNKETTKPSPPAPSTASSSGNKGTVTADALRMRKGPGLDQEIVQVLTLGTTLDIMGRKQDWLQVKTSTGKTGWVSATYVSEKSSSTVTPKKGTSPGLKGKVIVIDPGHGGSDVGAIGLTWKTEEKKLNQDTALKLASKLRQRGAQVILTRNSDSEKPSLAQRVAVSEAKAADAFISIHYNSSIKPNRGTLTFFYSQTKDYPLAQSIEAGLRNNLGLPSNGLSYGDYHVLRENAQPAVLVELGFLTHAKDEAIIRTASYQEKAAQAIADGLADYFAN</sequence>
<feature type="domain" description="SH3b" evidence="4">
    <location>
        <begin position="33"/>
        <end position="95"/>
    </location>
</feature>
<dbReference type="InterPro" id="IPR050695">
    <property type="entry name" value="N-acetylmuramoyl_amidase_3"/>
</dbReference>
<proteinExistence type="predicted"/>
<dbReference type="Proteomes" id="UP000036834">
    <property type="component" value="Unassembled WGS sequence"/>
</dbReference>
<feature type="domain" description="SH3b" evidence="4">
    <location>
        <begin position="114"/>
        <end position="177"/>
    </location>
</feature>
<accession>A0A0K9YUJ2</accession>
<dbReference type="STRING" id="54915.ADS79_10870"/>
<feature type="region of interest" description="Disordered" evidence="3">
    <location>
        <begin position="96"/>
        <end position="117"/>
    </location>
</feature>
<dbReference type="InterPro" id="IPR002508">
    <property type="entry name" value="MurNAc-LAA_cat"/>
</dbReference>
<reference evidence="6" key="1">
    <citation type="submission" date="2015-07" db="EMBL/GenBank/DDBJ databases">
        <title>Genome sequencing project for genomic taxonomy and phylogenomics of Bacillus-like bacteria.</title>
        <authorList>
            <person name="Liu B."/>
            <person name="Wang J."/>
            <person name="Zhu Y."/>
            <person name="Liu G."/>
            <person name="Chen Q."/>
            <person name="Chen Z."/>
            <person name="Lan J."/>
            <person name="Che J."/>
            <person name="Ge C."/>
            <person name="Shi H."/>
            <person name="Pan Z."/>
            <person name="Liu X."/>
        </authorList>
    </citation>
    <scope>NUCLEOTIDE SEQUENCE [LARGE SCALE GENOMIC DNA]</scope>
    <source>
        <strain evidence="6">DSM 9887</strain>
    </source>
</reference>
<dbReference type="PANTHER" id="PTHR30404">
    <property type="entry name" value="N-ACETYLMURAMOYL-L-ALANINE AMIDASE"/>
    <property type="match status" value="1"/>
</dbReference>
<protein>
    <submittedName>
        <fullName evidence="5">N-acetylmuramoyl-L-alanine amidase</fullName>
    </submittedName>
</protein>
<dbReference type="SMART" id="SM00287">
    <property type="entry name" value="SH3b"/>
    <property type="match status" value="2"/>
</dbReference>
<dbReference type="Gene3D" id="2.30.30.40">
    <property type="entry name" value="SH3 Domains"/>
    <property type="match status" value="2"/>
</dbReference>
<dbReference type="GO" id="GO:0009253">
    <property type="term" value="P:peptidoglycan catabolic process"/>
    <property type="evidence" value="ECO:0007669"/>
    <property type="project" value="InterPro"/>
</dbReference>
<dbReference type="SUPFAM" id="SSF53187">
    <property type="entry name" value="Zn-dependent exopeptidases"/>
    <property type="match status" value="1"/>
</dbReference>
<evidence type="ECO:0000256" key="3">
    <source>
        <dbReference type="SAM" id="MobiDB-lite"/>
    </source>
</evidence>
<dbReference type="PATRIC" id="fig|54915.3.peg.1130"/>
<gene>
    <name evidence="5" type="ORF">ADS79_10870</name>
</gene>
<dbReference type="InterPro" id="IPR017293">
    <property type="entry name" value="N-acetylmuramoyl-L-ala_amidase"/>
</dbReference>
<evidence type="ECO:0000259" key="4">
    <source>
        <dbReference type="PROSITE" id="PS51781"/>
    </source>
</evidence>
<evidence type="ECO:0000256" key="1">
    <source>
        <dbReference type="ARBA" id="ARBA00022801"/>
    </source>
</evidence>
<dbReference type="GO" id="GO:0071555">
    <property type="term" value="P:cell wall organization"/>
    <property type="evidence" value="ECO:0007669"/>
    <property type="project" value="UniProtKB-KW"/>
</dbReference>
<dbReference type="OrthoDB" id="9806267at2"/>
<evidence type="ECO:0000313" key="5">
    <source>
        <dbReference type="EMBL" id="KNB72379.1"/>
    </source>
</evidence>
<dbReference type="GO" id="GO:0030288">
    <property type="term" value="C:outer membrane-bounded periplasmic space"/>
    <property type="evidence" value="ECO:0007669"/>
    <property type="project" value="TreeGrafter"/>
</dbReference>
<evidence type="ECO:0000313" key="6">
    <source>
        <dbReference type="Proteomes" id="UP000036834"/>
    </source>
</evidence>
<dbReference type="GO" id="GO:0008745">
    <property type="term" value="F:N-acetylmuramoyl-L-alanine amidase activity"/>
    <property type="evidence" value="ECO:0007669"/>
    <property type="project" value="InterPro"/>
</dbReference>
<dbReference type="PROSITE" id="PS51781">
    <property type="entry name" value="SH3B"/>
    <property type="match status" value="2"/>
</dbReference>
<dbReference type="CDD" id="cd02696">
    <property type="entry name" value="MurNAc-LAA"/>
    <property type="match status" value="1"/>
</dbReference>
<comment type="caution">
    <text evidence="5">The sequence shown here is derived from an EMBL/GenBank/DDBJ whole genome shotgun (WGS) entry which is preliminary data.</text>
</comment>
<dbReference type="SMART" id="SM00646">
    <property type="entry name" value="Ami_3"/>
    <property type="match status" value="1"/>
</dbReference>
<dbReference type="Gene3D" id="3.40.630.40">
    <property type="entry name" value="Zn-dependent exopeptidases"/>
    <property type="match status" value="1"/>
</dbReference>
<dbReference type="PANTHER" id="PTHR30404:SF0">
    <property type="entry name" value="N-ACETYLMURAMOYL-L-ALANINE AMIDASE AMIC"/>
    <property type="match status" value="1"/>
</dbReference>
<dbReference type="PIRSF" id="PIRSF037846">
    <property type="entry name" value="Autolysin_YrvJ_prd"/>
    <property type="match status" value="1"/>
</dbReference>
<evidence type="ECO:0000256" key="2">
    <source>
        <dbReference type="ARBA" id="ARBA00023316"/>
    </source>
</evidence>
<dbReference type="AlphaFoldDB" id="A0A0K9YUJ2"/>
<keyword evidence="1" id="KW-0378">Hydrolase</keyword>
<keyword evidence="2" id="KW-0961">Cell wall biogenesis/degradation</keyword>
<dbReference type="Pfam" id="PF01520">
    <property type="entry name" value="Amidase_3"/>
    <property type="match status" value="1"/>
</dbReference>
<name>A0A0K9YUJ2_9BACL</name>